<comment type="caution">
    <text evidence="1">The sequence shown here is derived from an EMBL/GenBank/DDBJ whole genome shotgun (WGS) entry which is preliminary data.</text>
</comment>
<organism evidence="1 2">
    <name type="scientific">Promicromonospora iranensis</name>
    <dbReference type="NCBI Taxonomy" id="1105144"/>
    <lineage>
        <taxon>Bacteria</taxon>
        <taxon>Bacillati</taxon>
        <taxon>Actinomycetota</taxon>
        <taxon>Actinomycetes</taxon>
        <taxon>Micrococcales</taxon>
        <taxon>Promicromonosporaceae</taxon>
        <taxon>Promicromonospora</taxon>
    </lineage>
</organism>
<reference evidence="1 2" key="1">
    <citation type="submission" date="2023-07" db="EMBL/GenBank/DDBJ databases">
        <title>Sequencing the genomes of 1000 actinobacteria strains.</title>
        <authorList>
            <person name="Klenk H.-P."/>
        </authorList>
    </citation>
    <scope>NUCLEOTIDE SEQUENCE [LARGE SCALE GENOMIC DNA]</scope>
    <source>
        <strain evidence="1 2">DSM 45554</strain>
    </source>
</reference>
<proteinExistence type="predicted"/>
<dbReference type="EMBL" id="JAVDYE010000001">
    <property type="protein sequence ID" value="MDR7383427.1"/>
    <property type="molecule type" value="Genomic_DNA"/>
</dbReference>
<gene>
    <name evidence="1" type="ORF">J2S48_002942</name>
</gene>
<accession>A0ABU2CQ07</accession>
<keyword evidence="2" id="KW-1185">Reference proteome</keyword>
<protein>
    <submittedName>
        <fullName evidence="1">Uncharacterized protein</fullName>
    </submittedName>
</protein>
<evidence type="ECO:0000313" key="1">
    <source>
        <dbReference type="EMBL" id="MDR7383427.1"/>
    </source>
</evidence>
<name>A0ABU2CQ07_9MICO</name>
<evidence type="ECO:0000313" key="2">
    <source>
        <dbReference type="Proteomes" id="UP001183585"/>
    </source>
</evidence>
<sequence length="155" mass="16527">MSTSQPSAVRRRTRTWVVFSVIVAIGLLMAAAPPVIERIAGRSIGALMNESQGNSTFSRYDSAAELPEDVAPSWLPREARDIRVVGAGPSSGVRGVRIDAAVTSTSIPSTCVPATSRTIPWDGGGSWPDLGSATTYTCDPSWTLAVTGDRWYLWS</sequence>
<dbReference type="Proteomes" id="UP001183585">
    <property type="component" value="Unassembled WGS sequence"/>
</dbReference>
<dbReference type="RefSeq" id="WP_274994521.1">
    <property type="nucleotide sequence ID" value="NZ_JAJQQP010000007.1"/>
</dbReference>